<proteinExistence type="predicted"/>
<dbReference type="Proteomes" id="UP001516400">
    <property type="component" value="Unassembled WGS sequence"/>
</dbReference>
<evidence type="ECO:0000313" key="3">
    <source>
        <dbReference type="Proteomes" id="UP001516400"/>
    </source>
</evidence>
<accession>A0ABD2NVX4</accession>
<sequence length="260" mass="29767">MEEIQLQRRASEPAKQQEKRFSVPKIESQKYEKEKESEKNAEDSSLMSTISNEEASITSEILDQKSFCPRKDSDGEDLNGHIGHIDSPETDTFPNSDPLLGESIMDDISSMLGEVMYGYDQESMENTVTDDTSLFASEKRKSLKRDSLERMRRSSKQKVEDEDPPLQFGFENRVFMTYPEPKKYCSLARFVEGNDIDRRSFKRPKTSRRKSESAKEQKQSVLPSPKGSLTSLNKMEKELSNLSNKTLKPLEPDNQDAENT</sequence>
<comment type="caution">
    <text evidence="2">The sequence shown here is derived from an EMBL/GenBank/DDBJ whole genome shotgun (WGS) entry which is preliminary data.</text>
</comment>
<protein>
    <submittedName>
        <fullName evidence="2">Uncharacterized protein</fullName>
    </submittedName>
</protein>
<feature type="compositionally biased region" description="Polar residues" evidence="1">
    <location>
        <begin position="126"/>
        <end position="135"/>
    </location>
</feature>
<gene>
    <name evidence="2" type="ORF">HHI36_006049</name>
</gene>
<organism evidence="2 3">
    <name type="scientific">Cryptolaemus montrouzieri</name>
    <dbReference type="NCBI Taxonomy" id="559131"/>
    <lineage>
        <taxon>Eukaryota</taxon>
        <taxon>Metazoa</taxon>
        <taxon>Ecdysozoa</taxon>
        <taxon>Arthropoda</taxon>
        <taxon>Hexapoda</taxon>
        <taxon>Insecta</taxon>
        <taxon>Pterygota</taxon>
        <taxon>Neoptera</taxon>
        <taxon>Endopterygota</taxon>
        <taxon>Coleoptera</taxon>
        <taxon>Polyphaga</taxon>
        <taxon>Cucujiformia</taxon>
        <taxon>Coccinelloidea</taxon>
        <taxon>Coccinellidae</taxon>
        <taxon>Scymninae</taxon>
        <taxon>Scymnini</taxon>
        <taxon>Cryptolaemus</taxon>
    </lineage>
</organism>
<evidence type="ECO:0000313" key="2">
    <source>
        <dbReference type="EMBL" id="KAL3282891.1"/>
    </source>
</evidence>
<feature type="non-terminal residue" evidence="2">
    <location>
        <position position="260"/>
    </location>
</feature>
<name>A0ABD2NVX4_9CUCU</name>
<feature type="region of interest" description="Disordered" evidence="1">
    <location>
        <begin position="196"/>
        <end position="260"/>
    </location>
</feature>
<feature type="compositionally biased region" description="Polar residues" evidence="1">
    <location>
        <begin position="219"/>
        <end position="233"/>
    </location>
</feature>
<reference evidence="2 3" key="1">
    <citation type="journal article" date="2021" name="BMC Biol.">
        <title>Horizontally acquired antibacterial genes associated with adaptive radiation of ladybird beetles.</title>
        <authorList>
            <person name="Li H.S."/>
            <person name="Tang X.F."/>
            <person name="Huang Y.H."/>
            <person name="Xu Z.Y."/>
            <person name="Chen M.L."/>
            <person name="Du X.Y."/>
            <person name="Qiu B.Y."/>
            <person name="Chen P.T."/>
            <person name="Zhang W."/>
            <person name="Slipinski A."/>
            <person name="Escalona H.E."/>
            <person name="Waterhouse R.M."/>
            <person name="Zwick A."/>
            <person name="Pang H."/>
        </authorList>
    </citation>
    <scope>NUCLEOTIDE SEQUENCE [LARGE SCALE GENOMIC DNA]</scope>
    <source>
        <strain evidence="2">SYSU2018</strain>
    </source>
</reference>
<feature type="compositionally biased region" description="Basic and acidic residues" evidence="1">
    <location>
        <begin position="209"/>
        <end position="218"/>
    </location>
</feature>
<feature type="compositionally biased region" description="Basic and acidic residues" evidence="1">
    <location>
        <begin position="137"/>
        <end position="152"/>
    </location>
</feature>
<dbReference type="EMBL" id="JABFTP020000144">
    <property type="protein sequence ID" value="KAL3282891.1"/>
    <property type="molecule type" value="Genomic_DNA"/>
</dbReference>
<keyword evidence="3" id="KW-1185">Reference proteome</keyword>
<evidence type="ECO:0000256" key="1">
    <source>
        <dbReference type="SAM" id="MobiDB-lite"/>
    </source>
</evidence>
<feature type="compositionally biased region" description="Basic and acidic residues" evidence="1">
    <location>
        <begin position="1"/>
        <end position="42"/>
    </location>
</feature>
<dbReference type="AlphaFoldDB" id="A0ABD2NVX4"/>
<feature type="compositionally biased region" description="Polar residues" evidence="1">
    <location>
        <begin position="46"/>
        <end position="61"/>
    </location>
</feature>
<feature type="region of interest" description="Disordered" evidence="1">
    <location>
        <begin position="1"/>
        <end position="102"/>
    </location>
</feature>
<feature type="region of interest" description="Disordered" evidence="1">
    <location>
        <begin position="126"/>
        <end position="166"/>
    </location>
</feature>